<comment type="caution">
    <text evidence="1">The sequence shown here is derived from an EMBL/GenBank/DDBJ whole genome shotgun (WGS) entry which is preliminary data.</text>
</comment>
<reference evidence="1 2" key="1">
    <citation type="journal article" date="2019" name="Mol. Ecol. Resour.">
        <title>Chromosome-level genome assembly of Triplophysa tibetana, a fish adapted to the harsh high-altitude environment of the Tibetan Plateau.</title>
        <authorList>
            <person name="Yang X."/>
            <person name="Liu H."/>
            <person name="Ma Z."/>
            <person name="Zou Y."/>
            <person name="Zou M."/>
            <person name="Mao Y."/>
            <person name="Li X."/>
            <person name="Wang H."/>
            <person name="Chen T."/>
            <person name="Wang W."/>
            <person name="Yang R."/>
        </authorList>
    </citation>
    <scope>NUCLEOTIDE SEQUENCE [LARGE SCALE GENOMIC DNA]</scope>
    <source>
        <strain evidence="1">TTIB1903HZAU</strain>
        <tissue evidence="1">Muscle</tissue>
    </source>
</reference>
<keyword evidence="2" id="KW-1185">Reference proteome</keyword>
<evidence type="ECO:0000313" key="1">
    <source>
        <dbReference type="EMBL" id="KAA0719458.1"/>
    </source>
</evidence>
<dbReference type="EMBL" id="SOYY01000007">
    <property type="protein sequence ID" value="KAA0719458.1"/>
    <property type="molecule type" value="Genomic_DNA"/>
</dbReference>
<gene>
    <name evidence="1" type="ORF">E1301_Tti015965</name>
</gene>
<sequence length="273" mass="30042">MPSKKKKGDIRSFFIKQSEITIKALVSYTKGIPGGGGDVPTKAETKPTPMPYVLTHYFLKIAQDFLVLHGDAASKLFETWLPIYAEKILCLARQEGMLTLPLDGLTPDGVGDLALRQLPALLPPTTYKGGRGVKVVRHTIQECSLAFIDNKPPGINMVEYLHEAKACKPYPHILTLGTDQSAFQVFVIIAGQALEQVALLQAIDVCFKAFFVFDIKYPKQCEHVWEFIQTVIYEMPGGESKLRIRHGVMRVGDEPASAHIDIKGGLSPGPSLP</sequence>
<dbReference type="Proteomes" id="UP000324632">
    <property type="component" value="Chromosome 7"/>
</dbReference>
<accession>A0A5A9PC60</accession>
<dbReference type="AlphaFoldDB" id="A0A5A9PC60"/>
<protein>
    <submittedName>
        <fullName evidence="1">Uncharacterized protein</fullName>
    </submittedName>
</protein>
<organism evidence="1 2">
    <name type="scientific">Triplophysa tibetana</name>
    <dbReference type="NCBI Taxonomy" id="1572043"/>
    <lineage>
        <taxon>Eukaryota</taxon>
        <taxon>Metazoa</taxon>
        <taxon>Chordata</taxon>
        <taxon>Craniata</taxon>
        <taxon>Vertebrata</taxon>
        <taxon>Euteleostomi</taxon>
        <taxon>Actinopterygii</taxon>
        <taxon>Neopterygii</taxon>
        <taxon>Teleostei</taxon>
        <taxon>Ostariophysi</taxon>
        <taxon>Cypriniformes</taxon>
        <taxon>Nemacheilidae</taxon>
        <taxon>Triplophysa</taxon>
    </lineage>
</organism>
<proteinExistence type="predicted"/>
<name>A0A5A9PC60_9TELE</name>
<evidence type="ECO:0000313" key="2">
    <source>
        <dbReference type="Proteomes" id="UP000324632"/>
    </source>
</evidence>